<reference evidence="2" key="1">
    <citation type="submission" date="2019-10" db="EMBL/GenBank/DDBJ databases">
        <authorList>
            <person name="Soares A.E.R."/>
            <person name="Aleixo A."/>
            <person name="Schneider P."/>
            <person name="Miyaki C.Y."/>
            <person name="Schneider M.P."/>
            <person name="Mello C."/>
            <person name="Vasconcelos A.T.R."/>
        </authorList>
    </citation>
    <scope>NUCLEOTIDE SEQUENCE</scope>
    <source>
        <tissue evidence="2">Muscle</tissue>
    </source>
</reference>
<protein>
    <recommendedName>
        <fullName evidence="1">Reverse transcriptase domain-containing protein</fullName>
    </recommendedName>
</protein>
<evidence type="ECO:0000313" key="3">
    <source>
        <dbReference type="Proteomes" id="UP001145742"/>
    </source>
</evidence>
<evidence type="ECO:0000313" key="2">
    <source>
        <dbReference type="EMBL" id="KAJ7403863.1"/>
    </source>
</evidence>
<dbReference type="PROSITE" id="PS50878">
    <property type="entry name" value="RT_POL"/>
    <property type="match status" value="1"/>
</dbReference>
<sequence length="181" mass="19730">MAAGVPQGSVLGPVLLNIFIDDLDKGIEGTLSKFTDHSKLFRTVHLLEGRKALKRDLDRLEGWVEINSMKFNKLQNRVIEQLWAFTLSTAGVVPQQEGSQILVPAKGVLSLKGEGFGANGWTGALGTIRLDKTFLEVTTIPQEQNWITVMVESFPDSALAGSGCATTNRCGTRSVEPWDIC</sequence>
<feature type="domain" description="Reverse transcriptase" evidence="1">
    <location>
        <begin position="1"/>
        <end position="90"/>
    </location>
</feature>
<dbReference type="PANTHER" id="PTHR33332">
    <property type="entry name" value="REVERSE TRANSCRIPTASE DOMAIN-CONTAINING PROTEIN"/>
    <property type="match status" value="1"/>
</dbReference>
<dbReference type="EMBL" id="WHWB01034800">
    <property type="protein sequence ID" value="KAJ7403863.1"/>
    <property type="molecule type" value="Genomic_DNA"/>
</dbReference>
<dbReference type="InterPro" id="IPR000477">
    <property type="entry name" value="RT_dom"/>
</dbReference>
<dbReference type="Proteomes" id="UP001145742">
    <property type="component" value="Unassembled WGS sequence"/>
</dbReference>
<evidence type="ECO:0000259" key="1">
    <source>
        <dbReference type="PROSITE" id="PS50878"/>
    </source>
</evidence>
<name>A0ABQ9CP13_9PASS</name>
<organism evidence="2 3">
    <name type="scientific">Willisornis vidua</name>
    <name type="common">Xingu scale-backed antbird</name>
    <dbReference type="NCBI Taxonomy" id="1566151"/>
    <lineage>
        <taxon>Eukaryota</taxon>
        <taxon>Metazoa</taxon>
        <taxon>Chordata</taxon>
        <taxon>Craniata</taxon>
        <taxon>Vertebrata</taxon>
        <taxon>Euteleostomi</taxon>
        <taxon>Archelosauria</taxon>
        <taxon>Archosauria</taxon>
        <taxon>Dinosauria</taxon>
        <taxon>Saurischia</taxon>
        <taxon>Theropoda</taxon>
        <taxon>Coelurosauria</taxon>
        <taxon>Aves</taxon>
        <taxon>Neognathae</taxon>
        <taxon>Neoaves</taxon>
        <taxon>Telluraves</taxon>
        <taxon>Australaves</taxon>
        <taxon>Passeriformes</taxon>
        <taxon>Thamnophilidae</taxon>
        <taxon>Willisornis</taxon>
    </lineage>
</organism>
<comment type="caution">
    <text evidence="2">The sequence shown here is derived from an EMBL/GenBank/DDBJ whole genome shotgun (WGS) entry which is preliminary data.</text>
</comment>
<proteinExistence type="predicted"/>
<accession>A0ABQ9CP13</accession>
<gene>
    <name evidence="2" type="ORF">WISP_148897</name>
</gene>
<keyword evidence="3" id="KW-1185">Reference proteome</keyword>